<proteinExistence type="predicted"/>
<feature type="compositionally biased region" description="Low complexity" evidence="1">
    <location>
        <begin position="126"/>
        <end position="136"/>
    </location>
</feature>
<name>A0A2H3BR20_9AGAR</name>
<dbReference type="Proteomes" id="UP000218334">
    <property type="component" value="Unassembled WGS sequence"/>
</dbReference>
<accession>A0A2H3BR20</accession>
<protein>
    <recommendedName>
        <fullName evidence="4">Retrotransposon gag domain-containing protein</fullName>
    </recommendedName>
</protein>
<reference evidence="3" key="1">
    <citation type="journal article" date="2017" name="Nat. Ecol. Evol.">
        <title>Genome expansion and lineage-specific genetic innovations in the forest pathogenic fungi Armillaria.</title>
        <authorList>
            <person name="Sipos G."/>
            <person name="Prasanna A.N."/>
            <person name="Walter M.C."/>
            <person name="O'Connor E."/>
            <person name="Balint B."/>
            <person name="Krizsan K."/>
            <person name="Kiss B."/>
            <person name="Hess J."/>
            <person name="Varga T."/>
            <person name="Slot J."/>
            <person name="Riley R."/>
            <person name="Boka B."/>
            <person name="Rigling D."/>
            <person name="Barry K."/>
            <person name="Lee J."/>
            <person name="Mihaltcheva S."/>
            <person name="LaButti K."/>
            <person name="Lipzen A."/>
            <person name="Waldron R."/>
            <person name="Moloney N.M."/>
            <person name="Sperisen C."/>
            <person name="Kredics L."/>
            <person name="Vagvoelgyi C."/>
            <person name="Patrignani A."/>
            <person name="Fitzpatrick D."/>
            <person name="Nagy I."/>
            <person name="Doyle S."/>
            <person name="Anderson J.B."/>
            <person name="Grigoriev I.V."/>
            <person name="Gueldener U."/>
            <person name="Muensterkoetter M."/>
            <person name="Nagy L.G."/>
        </authorList>
    </citation>
    <scope>NUCLEOTIDE SEQUENCE [LARGE SCALE GENOMIC DNA]</scope>
    <source>
        <strain evidence="3">28-4</strain>
    </source>
</reference>
<dbReference type="AlphaFoldDB" id="A0A2H3BR20"/>
<gene>
    <name evidence="2" type="ORF">ARMSODRAFT_973818</name>
</gene>
<evidence type="ECO:0000256" key="1">
    <source>
        <dbReference type="SAM" id="MobiDB-lite"/>
    </source>
</evidence>
<feature type="region of interest" description="Disordered" evidence="1">
    <location>
        <begin position="124"/>
        <end position="156"/>
    </location>
</feature>
<dbReference type="STRING" id="1076256.A0A2H3BR20"/>
<evidence type="ECO:0000313" key="3">
    <source>
        <dbReference type="Proteomes" id="UP000218334"/>
    </source>
</evidence>
<sequence>MLPDPPVAWDIATPHTNPWDKLKPKFFNHNTNAKLKFHTLKKLHQTNFKSGEVFFQKFEELALEADIIDNDQQMALMIKKAVRKTAKDSIYAQPNILSNTYEEWKHCILQIDYNYQLNRATGSAVGNTGNRTTGGSTQKGSSAGSGDKKTTTGTVYGGQGQAMDIDAMRADGRCYWSQEKGHISKTAHCSLGTRGRRRKRSEP</sequence>
<organism evidence="2 3">
    <name type="scientific">Armillaria solidipes</name>
    <dbReference type="NCBI Taxonomy" id="1076256"/>
    <lineage>
        <taxon>Eukaryota</taxon>
        <taxon>Fungi</taxon>
        <taxon>Dikarya</taxon>
        <taxon>Basidiomycota</taxon>
        <taxon>Agaricomycotina</taxon>
        <taxon>Agaricomycetes</taxon>
        <taxon>Agaricomycetidae</taxon>
        <taxon>Agaricales</taxon>
        <taxon>Marasmiineae</taxon>
        <taxon>Physalacriaceae</taxon>
        <taxon>Armillaria</taxon>
    </lineage>
</organism>
<dbReference type="EMBL" id="KZ293424">
    <property type="protein sequence ID" value="PBK71384.1"/>
    <property type="molecule type" value="Genomic_DNA"/>
</dbReference>
<evidence type="ECO:0008006" key="4">
    <source>
        <dbReference type="Google" id="ProtNLM"/>
    </source>
</evidence>
<evidence type="ECO:0000313" key="2">
    <source>
        <dbReference type="EMBL" id="PBK71384.1"/>
    </source>
</evidence>
<keyword evidence="3" id="KW-1185">Reference proteome</keyword>